<dbReference type="Pfam" id="PF00023">
    <property type="entry name" value="Ank"/>
    <property type="match status" value="1"/>
</dbReference>
<feature type="repeat" description="ANK" evidence="4">
    <location>
        <begin position="324"/>
        <end position="356"/>
    </location>
</feature>
<dbReference type="InterPro" id="IPR004087">
    <property type="entry name" value="KH_dom"/>
</dbReference>
<dbReference type="InterPro" id="IPR004088">
    <property type="entry name" value="KH_dom_type_1"/>
</dbReference>
<feature type="compositionally biased region" description="Low complexity" evidence="6">
    <location>
        <begin position="505"/>
        <end position="514"/>
    </location>
</feature>
<sequence length="1012" mass="111186">MISSKRTCLKCSKNVVEACCHKLLNDQGPAPPTEQGEDTEFTKACSQGNAKVVGEFIKNGVDVEKRNKNGYTPLMSAVSGNHVDCVKILLTCACVNAVLERTKDTALSMAAAAGHEEIVSILVKANANIEHRNGGDYTPLALAASGGHVNVMETLITAGAHVDAMTESKMRITPLMMAAMNGKEEAVKRLLQYGADMHVQIEGNKNTALQLAAAKGRTGVVKLLLEEQNIGRWKPGSSTKPSPFNNHFNLEHRNGNGYTALMEAAREGHVEIGRLLLHWGGDPNTVAATTARDTALSFAAEKGPVEFVESLLDCGAYINAQVRKNCTPLWIACCAGNADVVKLLIEHEADVNQPDARGVTPLMIAFKKGHVDVVQGLVKHVARLHTVVDLDKYLQRPEMQKDNELRRRCLDCMQVIIAEQMRQESQALKAQQSLLKQLENEEHLAKKRQKSRIERKQPKAGAETEDNSEQASTEDRRSLVSDDYISECEDEEEESEVELEAKTPSVTTSESESVAIPSQFSDFDIDCYFPSSFESHAGEWVNTSEIKKKKSAAAAPLTKPAPLEVQSVPDNGAKVLKLTSSQIGRVIGRAGANINKIRDATSASIDVQKVSNRPDGLRTVTVKGGPRAVSKAVNIIDLMLKEHEIDVDTVIVRVDRTQRGSSTALVDPPKPRVRETTAVPKKTIIVPAPNPPPFQSAREESSDNETWIIGKLYLFNSIINPFDDEPRRGLTLGTEVDDREQLSRLLSQMMPVKNGLTLPEPIAPPRVLQPSSSDFRCCQSCIPSSPFQQPSGHLELGTPNLLQRRSAADPLGISSLPRHGMYPGPSPVPSPFDTHPRNPFDDLHSPLLSMNYREDLFRHHSPAHATLPSPFQQSAPSMDRSLPSPFHHSTPPLDSYHTFAPRNDFRFPVAESTSDFIRYQSQSRVPPSPFQQPPQQRRPAVDPLGITSVPRHGAYPDRSPVPSPFATNPVTPARNPFDDLHSPLLSVSMSYRDEIDRILGADRAEFSRNPWD</sequence>
<protein>
    <recommendedName>
        <fullName evidence="7">K Homology domain-containing protein</fullName>
    </recommendedName>
</protein>
<dbReference type="Gene3D" id="1.25.40.20">
    <property type="entry name" value="Ankyrin repeat-containing domain"/>
    <property type="match status" value="3"/>
</dbReference>
<dbReference type="Pfam" id="PF12796">
    <property type="entry name" value="Ank_2"/>
    <property type="match status" value="4"/>
</dbReference>
<evidence type="ECO:0000256" key="1">
    <source>
        <dbReference type="ARBA" id="ARBA00022737"/>
    </source>
</evidence>
<dbReference type="Proteomes" id="UP001175271">
    <property type="component" value="Unassembled WGS sequence"/>
</dbReference>
<dbReference type="InterPro" id="IPR036612">
    <property type="entry name" value="KH_dom_type_1_sf"/>
</dbReference>
<dbReference type="InterPro" id="IPR036770">
    <property type="entry name" value="Ankyrin_rpt-contain_sf"/>
</dbReference>
<evidence type="ECO:0000313" key="9">
    <source>
        <dbReference type="Proteomes" id="UP001175271"/>
    </source>
</evidence>
<feature type="region of interest" description="Disordered" evidence="6">
    <location>
        <begin position="921"/>
        <end position="962"/>
    </location>
</feature>
<feature type="domain" description="K Homology" evidence="7">
    <location>
        <begin position="570"/>
        <end position="641"/>
    </location>
</feature>
<organism evidence="8 9">
    <name type="scientific">Steinernema hermaphroditum</name>
    <dbReference type="NCBI Taxonomy" id="289476"/>
    <lineage>
        <taxon>Eukaryota</taxon>
        <taxon>Metazoa</taxon>
        <taxon>Ecdysozoa</taxon>
        <taxon>Nematoda</taxon>
        <taxon>Chromadorea</taxon>
        <taxon>Rhabditida</taxon>
        <taxon>Tylenchina</taxon>
        <taxon>Panagrolaimomorpha</taxon>
        <taxon>Strongyloidoidea</taxon>
        <taxon>Steinernematidae</taxon>
        <taxon>Steinernema</taxon>
    </lineage>
</organism>
<feature type="repeat" description="ANK" evidence="4">
    <location>
        <begin position="135"/>
        <end position="167"/>
    </location>
</feature>
<feature type="repeat" description="ANK" evidence="4">
    <location>
        <begin position="291"/>
        <end position="323"/>
    </location>
</feature>
<dbReference type="InterPro" id="IPR051631">
    <property type="entry name" value="Ankyrin-KH/SAM_domain"/>
</dbReference>
<evidence type="ECO:0000256" key="6">
    <source>
        <dbReference type="SAM" id="MobiDB-lite"/>
    </source>
</evidence>
<feature type="region of interest" description="Disordered" evidence="6">
    <location>
        <begin position="863"/>
        <end position="897"/>
    </location>
</feature>
<keyword evidence="9" id="KW-1185">Reference proteome</keyword>
<keyword evidence="5" id="KW-0694">RNA-binding</keyword>
<feature type="repeat" description="ANK" evidence="4">
    <location>
        <begin position="256"/>
        <end position="288"/>
    </location>
</feature>
<feature type="repeat" description="ANK" evidence="4">
    <location>
        <begin position="170"/>
        <end position="202"/>
    </location>
</feature>
<dbReference type="SUPFAM" id="SSF48403">
    <property type="entry name" value="Ankyrin repeat"/>
    <property type="match status" value="1"/>
</dbReference>
<dbReference type="PANTHER" id="PTHR23206:SF8">
    <property type="entry name" value="ANKYRIN REPEAT AND KH DOMAIN-CONTAINING 1"/>
    <property type="match status" value="1"/>
</dbReference>
<keyword evidence="1" id="KW-0677">Repeat</keyword>
<dbReference type="Gene3D" id="3.30.1370.10">
    <property type="entry name" value="K Homology domain, type 1"/>
    <property type="match status" value="1"/>
</dbReference>
<feature type="compositionally biased region" description="Acidic residues" evidence="6">
    <location>
        <begin position="484"/>
        <end position="498"/>
    </location>
</feature>
<dbReference type="GO" id="GO:0005737">
    <property type="term" value="C:cytoplasm"/>
    <property type="evidence" value="ECO:0007669"/>
    <property type="project" value="TreeGrafter"/>
</dbReference>
<evidence type="ECO:0000256" key="2">
    <source>
        <dbReference type="ARBA" id="ARBA00023043"/>
    </source>
</evidence>
<dbReference type="PROSITE" id="PS50297">
    <property type="entry name" value="ANK_REP_REGION"/>
    <property type="match status" value="7"/>
</dbReference>
<evidence type="ECO:0000259" key="7">
    <source>
        <dbReference type="SMART" id="SM00322"/>
    </source>
</evidence>
<evidence type="ECO:0000256" key="3">
    <source>
        <dbReference type="ARBA" id="ARBA00023054"/>
    </source>
</evidence>
<dbReference type="GO" id="GO:0045087">
    <property type="term" value="P:innate immune response"/>
    <property type="evidence" value="ECO:0007669"/>
    <property type="project" value="TreeGrafter"/>
</dbReference>
<dbReference type="SMART" id="SM00322">
    <property type="entry name" value="KH"/>
    <property type="match status" value="1"/>
</dbReference>
<keyword evidence="3" id="KW-0175">Coiled coil</keyword>
<feature type="repeat" description="ANK" evidence="4">
    <location>
        <begin position="357"/>
        <end position="389"/>
    </location>
</feature>
<proteinExistence type="predicted"/>
<evidence type="ECO:0000256" key="5">
    <source>
        <dbReference type="PROSITE-ProRule" id="PRU00117"/>
    </source>
</evidence>
<dbReference type="Pfam" id="PF00013">
    <property type="entry name" value="KH_1"/>
    <property type="match status" value="1"/>
</dbReference>
<dbReference type="PROSITE" id="PS50088">
    <property type="entry name" value="ANK_REPEAT"/>
    <property type="match status" value="8"/>
</dbReference>
<dbReference type="PROSITE" id="PS50084">
    <property type="entry name" value="KH_TYPE_1"/>
    <property type="match status" value="1"/>
</dbReference>
<dbReference type="GO" id="GO:0003723">
    <property type="term" value="F:RNA binding"/>
    <property type="evidence" value="ECO:0007669"/>
    <property type="project" value="UniProtKB-UniRule"/>
</dbReference>
<comment type="caution">
    <text evidence="8">The sequence shown here is derived from an EMBL/GenBank/DDBJ whole genome shotgun (WGS) entry which is preliminary data.</text>
</comment>
<dbReference type="AlphaFoldDB" id="A0AA39HYR6"/>
<feature type="repeat" description="ANK" evidence="4">
    <location>
        <begin position="102"/>
        <end position="134"/>
    </location>
</feature>
<dbReference type="EMBL" id="JAUCMV010000002">
    <property type="protein sequence ID" value="KAK0414595.1"/>
    <property type="molecule type" value="Genomic_DNA"/>
</dbReference>
<dbReference type="InterPro" id="IPR002110">
    <property type="entry name" value="Ankyrin_rpt"/>
</dbReference>
<feature type="repeat" description="ANK" evidence="4">
    <location>
        <begin position="69"/>
        <end position="90"/>
    </location>
</feature>
<dbReference type="PANTHER" id="PTHR23206">
    <property type="entry name" value="MASK PROTEIN"/>
    <property type="match status" value="1"/>
</dbReference>
<evidence type="ECO:0000313" key="8">
    <source>
        <dbReference type="EMBL" id="KAK0414595.1"/>
    </source>
</evidence>
<feature type="region of interest" description="Disordered" evidence="6">
    <location>
        <begin position="445"/>
        <end position="514"/>
    </location>
</feature>
<name>A0AA39HYR6_9BILA</name>
<evidence type="ECO:0000256" key="4">
    <source>
        <dbReference type="PROSITE-ProRule" id="PRU00023"/>
    </source>
</evidence>
<reference evidence="8" key="1">
    <citation type="submission" date="2023-06" db="EMBL/GenBank/DDBJ databases">
        <title>Genomic analysis of the entomopathogenic nematode Steinernema hermaphroditum.</title>
        <authorList>
            <person name="Schwarz E.M."/>
            <person name="Heppert J.K."/>
            <person name="Baniya A."/>
            <person name="Schwartz H.T."/>
            <person name="Tan C.-H."/>
            <person name="Antoshechkin I."/>
            <person name="Sternberg P.W."/>
            <person name="Goodrich-Blair H."/>
            <person name="Dillman A.R."/>
        </authorList>
    </citation>
    <scope>NUCLEOTIDE SEQUENCE</scope>
    <source>
        <strain evidence="8">PS9179</strain>
        <tissue evidence="8">Whole animal</tissue>
    </source>
</reference>
<gene>
    <name evidence="8" type="ORF">QR680_011518</name>
</gene>
<dbReference type="SMART" id="SM00248">
    <property type="entry name" value="ANK"/>
    <property type="match status" value="10"/>
</dbReference>
<dbReference type="PRINTS" id="PR01415">
    <property type="entry name" value="ANKYRIN"/>
</dbReference>
<keyword evidence="2 4" id="KW-0040">ANK repeat</keyword>
<dbReference type="SUPFAM" id="SSF54791">
    <property type="entry name" value="Eukaryotic type KH-domain (KH-domain type I)"/>
    <property type="match status" value="1"/>
</dbReference>
<accession>A0AA39HYR6</accession>